<evidence type="ECO:0000256" key="1">
    <source>
        <dbReference type="SAM" id="MobiDB-lite"/>
    </source>
</evidence>
<organism evidence="2 3">
    <name type="scientific">Scophthalmus maximus</name>
    <name type="common">Turbot</name>
    <name type="synonym">Psetta maxima</name>
    <dbReference type="NCBI Taxonomy" id="52904"/>
    <lineage>
        <taxon>Eukaryota</taxon>
        <taxon>Metazoa</taxon>
        <taxon>Chordata</taxon>
        <taxon>Craniata</taxon>
        <taxon>Vertebrata</taxon>
        <taxon>Euteleostomi</taxon>
        <taxon>Actinopterygii</taxon>
        <taxon>Neopterygii</taxon>
        <taxon>Teleostei</taxon>
        <taxon>Neoteleostei</taxon>
        <taxon>Acanthomorphata</taxon>
        <taxon>Carangaria</taxon>
        <taxon>Pleuronectiformes</taxon>
        <taxon>Pleuronectoidei</taxon>
        <taxon>Scophthalmidae</taxon>
        <taxon>Scophthalmus</taxon>
    </lineage>
</organism>
<evidence type="ECO:0000313" key="3">
    <source>
        <dbReference type="Proteomes" id="UP000438429"/>
    </source>
</evidence>
<name>A0A6A4TFA9_SCOMX</name>
<comment type="caution">
    <text evidence="2">The sequence shown here is derived from an EMBL/GenBank/DDBJ whole genome shotgun (WGS) entry which is preliminary data.</text>
</comment>
<dbReference type="EMBL" id="VEVO01000005">
    <property type="protein sequence ID" value="KAF0041904.1"/>
    <property type="molecule type" value="Genomic_DNA"/>
</dbReference>
<feature type="region of interest" description="Disordered" evidence="1">
    <location>
        <begin position="63"/>
        <end position="85"/>
    </location>
</feature>
<reference evidence="2 3" key="1">
    <citation type="submission" date="2019-06" db="EMBL/GenBank/DDBJ databases">
        <title>Draft genomes of female and male turbot (Scophthalmus maximus).</title>
        <authorList>
            <person name="Xu H."/>
            <person name="Xu X.-W."/>
            <person name="Shao C."/>
            <person name="Chen S."/>
        </authorList>
    </citation>
    <scope>NUCLEOTIDE SEQUENCE [LARGE SCALE GENOMIC DNA]</scope>
    <source>
        <strain evidence="2">Ysfricsl-2016a</strain>
        <tissue evidence="2">Blood</tissue>
    </source>
</reference>
<gene>
    <name evidence="2" type="ORF">F2P81_005436</name>
</gene>
<evidence type="ECO:0000313" key="2">
    <source>
        <dbReference type="EMBL" id="KAF0041904.1"/>
    </source>
</evidence>
<accession>A0A6A4TFA9</accession>
<proteinExistence type="predicted"/>
<dbReference type="Proteomes" id="UP000438429">
    <property type="component" value="Unassembled WGS sequence"/>
</dbReference>
<dbReference type="AlphaFoldDB" id="A0A6A4TFA9"/>
<sequence>MIIGNHNTSMAQKRVVEVEEVKVVEVVEVEEEVKVVKVVEVEEVKVVEVVEVDVEEEVEVANKPQRASVRTGSSALAVHESDRDE</sequence>
<protein>
    <submittedName>
        <fullName evidence="2">Uncharacterized protein</fullName>
    </submittedName>
</protein>